<dbReference type="Proteomes" id="UP000789803">
    <property type="component" value="Unassembled WGS sequence"/>
</dbReference>
<dbReference type="EMBL" id="CAJHOF010000013">
    <property type="protein sequence ID" value="CAD7289220.1"/>
    <property type="molecule type" value="Genomic_DNA"/>
</dbReference>
<proteinExistence type="predicted"/>
<organism evidence="1 2">
    <name type="scientific">Campylobacter majalis</name>
    <dbReference type="NCBI Taxonomy" id="2790656"/>
    <lineage>
        <taxon>Bacteria</taxon>
        <taxon>Pseudomonadati</taxon>
        <taxon>Campylobacterota</taxon>
        <taxon>Epsilonproteobacteria</taxon>
        <taxon>Campylobacterales</taxon>
        <taxon>Campylobacteraceae</taxon>
        <taxon>Campylobacter</taxon>
    </lineage>
</organism>
<comment type="caution">
    <text evidence="1">The sequence shown here is derived from an EMBL/GenBank/DDBJ whole genome shotgun (WGS) entry which is preliminary data.</text>
</comment>
<protein>
    <submittedName>
        <fullName evidence="1">Uncharacterized protein</fullName>
    </submittedName>
</protein>
<keyword evidence="2" id="KW-1185">Reference proteome</keyword>
<evidence type="ECO:0000313" key="2">
    <source>
        <dbReference type="Proteomes" id="UP000789803"/>
    </source>
</evidence>
<accession>A0ABM8Q8V6</accession>
<name>A0ABM8Q8V6_9BACT</name>
<sequence length="192" mass="21722">MVVSMKLIKFLNLIFLVILLFFQTTSNASLLLNSKITSVNYSNSQNQGYLSSKTLATIGQGNLNIKDKDSSDDTDRLNIDTKNINKELYSTNISSNVDASVDMRLFTKDSRKEIEDDYNKATAITKALEYVIKTGDLSFNKKVGDNIAQYQTSKFMSPYLEQILQDKSISINEKTKLIELIKDKFSSNIKML</sequence>
<evidence type="ECO:0000313" key="1">
    <source>
        <dbReference type="EMBL" id="CAD7289220.1"/>
    </source>
</evidence>
<reference evidence="1 2" key="1">
    <citation type="submission" date="2020-11" db="EMBL/GenBank/DDBJ databases">
        <authorList>
            <person name="Peeters C."/>
        </authorList>
    </citation>
    <scope>NUCLEOTIDE SEQUENCE [LARGE SCALE GENOMIC DNA]</scope>
    <source>
        <strain evidence="1 2">LMG 7974</strain>
    </source>
</reference>
<gene>
    <name evidence="1" type="ORF">LMG7974_01413</name>
</gene>